<evidence type="ECO:0000256" key="4">
    <source>
        <dbReference type="ARBA" id="ARBA00023125"/>
    </source>
</evidence>
<protein>
    <submittedName>
        <fullName evidence="6">MerR family transcriptional regulator, redox-sensitive transcriptional activator SoxR</fullName>
    </submittedName>
</protein>
<dbReference type="SUPFAM" id="SSF46955">
    <property type="entry name" value="Putative DNA-binding domain"/>
    <property type="match status" value="1"/>
</dbReference>
<gene>
    <name evidence="6" type="ORF">SAMN05445756_1186</name>
</gene>
<dbReference type="PRINTS" id="PR00040">
    <property type="entry name" value="HTHMERR"/>
</dbReference>
<keyword evidence="2" id="KW-0408">Iron</keyword>
<evidence type="ECO:0000256" key="1">
    <source>
        <dbReference type="ARBA" id="ARBA00022714"/>
    </source>
</evidence>
<dbReference type="RefSeq" id="WP_012801637.1">
    <property type="nucleotide sequence ID" value="NZ_FYEZ01000001.1"/>
</dbReference>
<dbReference type="InterPro" id="IPR047057">
    <property type="entry name" value="MerR_fam"/>
</dbReference>
<dbReference type="GO" id="GO:0003677">
    <property type="term" value="F:DNA binding"/>
    <property type="evidence" value="ECO:0007669"/>
    <property type="project" value="UniProtKB-KW"/>
</dbReference>
<evidence type="ECO:0000256" key="2">
    <source>
        <dbReference type="ARBA" id="ARBA00023004"/>
    </source>
</evidence>
<dbReference type="InterPro" id="IPR000551">
    <property type="entry name" value="MerR-type_HTH_dom"/>
</dbReference>
<keyword evidence="3" id="KW-0411">Iron-sulfur</keyword>
<keyword evidence="1" id="KW-0479">Metal-binding</keyword>
<feature type="domain" description="HTH merR-type" evidence="5">
    <location>
        <begin position="6"/>
        <end position="74"/>
    </location>
</feature>
<dbReference type="Proteomes" id="UP000198122">
    <property type="component" value="Unassembled WGS sequence"/>
</dbReference>
<reference evidence="6 7" key="1">
    <citation type="submission" date="2017-06" db="EMBL/GenBank/DDBJ databases">
        <authorList>
            <person name="Kim H.J."/>
            <person name="Triplett B.A."/>
        </authorList>
    </citation>
    <scope>NUCLEOTIDE SEQUENCE [LARGE SCALE GENOMIC DNA]</scope>
    <source>
        <strain evidence="6 7">DSM 22179</strain>
    </source>
</reference>
<dbReference type="SMART" id="SM00422">
    <property type="entry name" value="HTH_MERR"/>
    <property type="match status" value="1"/>
</dbReference>
<dbReference type="NCBIfam" id="TIGR01950">
    <property type="entry name" value="SoxR"/>
    <property type="match status" value="1"/>
</dbReference>
<dbReference type="InterPro" id="IPR010211">
    <property type="entry name" value="Redox-sen_tscrpt-act_SoxR"/>
</dbReference>
<sequence length="165" mass="18345">MHESHDITIGQLARRAGVSPPTLRYYESLGLIASRRTAGNQRRYPRRTLRRVAFIRAGQRMGLPLARIAEALAELPDDHPPTTRDWQRVSAAWHQDLQARIDQLVALRDAATDCIGCGCLSVDRCTLVNPEDTLGTQGPGARNLLHHRTESAGEDAGCEDDTRQR</sequence>
<dbReference type="PANTHER" id="PTHR30204:SF0">
    <property type="entry name" value="REDOX-SENSITIVE TRANSCRIPTIONAL ACTIVATOR SOXR"/>
    <property type="match status" value="1"/>
</dbReference>
<dbReference type="PROSITE" id="PS00552">
    <property type="entry name" value="HTH_MERR_1"/>
    <property type="match status" value="1"/>
</dbReference>
<dbReference type="Pfam" id="PF13411">
    <property type="entry name" value="MerR_1"/>
    <property type="match status" value="1"/>
</dbReference>
<dbReference type="GO" id="GO:0006979">
    <property type="term" value="P:response to oxidative stress"/>
    <property type="evidence" value="ECO:0007669"/>
    <property type="project" value="InterPro"/>
</dbReference>
<keyword evidence="1" id="KW-0001">2Fe-2S</keyword>
<evidence type="ECO:0000259" key="5">
    <source>
        <dbReference type="PROSITE" id="PS50937"/>
    </source>
</evidence>
<dbReference type="GO" id="GO:0046872">
    <property type="term" value="F:metal ion binding"/>
    <property type="evidence" value="ECO:0007669"/>
    <property type="project" value="UniProtKB-KW"/>
</dbReference>
<dbReference type="InterPro" id="IPR009061">
    <property type="entry name" value="DNA-bd_dom_put_sf"/>
</dbReference>
<dbReference type="GO" id="GO:0051537">
    <property type="term" value="F:2 iron, 2 sulfur cluster binding"/>
    <property type="evidence" value="ECO:0007669"/>
    <property type="project" value="UniProtKB-KW"/>
</dbReference>
<organism evidence="6 7">
    <name type="scientific">Kytococcus aerolatus</name>
    <dbReference type="NCBI Taxonomy" id="592308"/>
    <lineage>
        <taxon>Bacteria</taxon>
        <taxon>Bacillati</taxon>
        <taxon>Actinomycetota</taxon>
        <taxon>Actinomycetes</taxon>
        <taxon>Micrococcales</taxon>
        <taxon>Kytococcaceae</taxon>
        <taxon>Kytococcus</taxon>
    </lineage>
</organism>
<keyword evidence="7" id="KW-1185">Reference proteome</keyword>
<dbReference type="OrthoDB" id="9802944at2"/>
<dbReference type="EMBL" id="FYEZ01000001">
    <property type="protein sequence ID" value="SNC64797.1"/>
    <property type="molecule type" value="Genomic_DNA"/>
</dbReference>
<name>A0A212TFG5_9MICO</name>
<dbReference type="GO" id="GO:0003700">
    <property type="term" value="F:DNA-binding transcription factor activity"/>
    <property type="evidence" value="ECO:0007669"/>
    <property type="project" value="InterPro"/>
</dbReference>
<evidence type="ECO:0000313" key="6">
    <source>
        <dbReference type="EMBL" id="SNC64797.1"/>
    </source>
</evidence>
<dbReference type="PANTHER" id="PTHR30204">
    <property type="entry name" value="REDOX-CYCLING DRUG-SENSING TRANSCRIPTIONAL ACTIVATOR SOXR"/>
    <property type="match status" value="1"/>
</dbReference>
<proteinExistence type="predicted"/>
<dbReference type="AlphaFoldDB" id="A0A212TFG5"/>
<keyword evidence="4" id="KW-0238">DNA-binding</keyword>
<dbReference type="PROSITE" id="PS50937">
    <property type="entry name" value="HTH_MERR_2"/>
    <property type="match status" value="1"/>
</dbReference>
<evidence type="ECO:0000313" key="7">
    <source>
        <dbReference type="Proteomes" id="UP000198122"/>
    </source>
</evidence>
<accession>A0A212TFG5</accession>
<evidence type="ECO:0000256" key="3">
    <source>
        <dbReference type="ARBA" id="ARBA00023014"/>
    </source>
</evidence>
<dbReference type="Gene3D" id="1.10.1660.10">
    <property type="match status" value="1"/>
</dbReference>